<feature type="transmembrane region" description="Helical" evidence="11">
    <location>
        <begin position="157"/>
        <end position="185"/>
    </location>
</feature>
<reference evidence="14" key="2">
    <citation type="submission" date="2021-04" db="EMBL/GenBank/DDBJ databases">
        <authorList>
            <person name="Gilroy R."/>
        </authorList>
    </citation>
    <scope>NUCLEOTIDE SEQUENCE</scope>
    <source>
        <strain evidence="14">ChiHejej3B27-3195</strain>
    </source>
</reference>
<dbReference type="GO" id="GO:0005524">
    <property type="term" value="F:ATP binding"/>
    <property type="evidence" value="ECO:0007669"/>
    <property type="project" value="UniProtKB-KW"/>
</dbReference>
<dbReference type="CDD" id="cd07346">
    <property type="entry name" value="ABC_6TM_exporters"/>
    <property type="match status" value="1"/>
</dbReference>
<evidence type="ECO:0000256" key="1">
    <source>
        <dbReference type="ARBA" id="ARBA00004651"/>
    </source>
</evidence>
<dbReference type="Pfam" id="PF00005">
    <property type="entry name" value="ABC_tran"/>
    <property type="match status" value="1"/>
</dbReference>
<dbReference type="GO" id="GO:0015421">
    <property type="term" value="F:ABC-type oligopeptide transporter activity"/>
    <property type="evidence" value="ECO:0007669"/>
    <property type="project" value="TreeGrafter"/>
</dbReference>
<feature type="transmembrane region" description="Helical" evidence="11">
    <location>
        <begin position="191"/>
        <end position="211"/>
    </location>
</feature>
<feature type="transmembrane region" description="Helical" evidence="11">
    <location>
        <begin position="295"/>
        <end position="316"/>
    </location>
</feature>
<dbReference type="GO" id="GO:0005886">
    <property type="term" value="C:plasma membrane"/>
    <property type="evidence" value="ECO:0007669"/>
    <property type="project" value="UniProtKB-SubCell"/>
</dbReference>
<dbReference type="Gene3D" id="1.20.1560.10">
    <property type="entry name" value="ABC transporter type 1, transmembrane domain"/>
    <property type="match status" value="1"/>
</dbReference>
<evidence type="ECO:0000256" key="8">
    <source>
        <dbReference type="ARBA" id="ARBA00022989"/>
    </source>
</evidence>
<evidence type="ECO:0000256" key="7">
    <source>
        <dbReference type="ARBA" id="ARBA00022840"/>
    </source>
</evidence>
<dbReference type="PROSITE" id="PS50929">
    <property type="entry name" value="ABC_TM1F"/>
    <property type="match status" value="1"/>
</dbReference>
<dbReference type="FunFam" id="3.40.50.300:FF:001001">
    <property type="entry name" value="Multidrug ABC transporter ATP-binding protein"/>
    <property type="match status" value="1"/>
</dbReference>
<feature type="domain" description="ABC transporter" evidence="12">
    <location>
        <begin position="367"/>
        <end position="599"/>
    </location>
</feature>
<evidence type="ECO:0000259" key="13">
    <source>
        <dbReference type="PROSITE" id="PS50929"/>
    </source>
</evidence>
<evidence type="ECO:0000256" key="6">
    <source>
        <dbReference type="ARBA" id="ARBA00022741"/>
    </source>
</evidence>
<keyword evidence="4" id="KW-0997">Cell inner membrane</keyword>
<dbReference type="GO" id="GO:0016887">
    <property type="term" value="F:ATP hydrolysis activity"/>
    <property type="evidence" value="ECO:0007669"/>
    <property type="project" value="InterPro"/>
</dbReference>
<dbReference type="AlphaFoldDB" id="A0A9D2A9P1"/>
<feature type="compositionally biased region" description="Basic and acidic residues" evidence="10">
    <location>
        <begin position="622"/>
        <end position="632"/>
    </location>
</feature>
<keyword evidence="9 11" id="KW-0472">Membrane</keyword>
<keyword evidence="2" id="KW-0813">Transport</keyword>
<dbReference type="Proteomes" id="UP000824151">
    <property type="component" value="Unassembled WGS sequence"/>
</dbReference>
<dbReference type="InterPro" id="IPR003593">
    <property type="entry name" value="AAA+_ATPase"/>
</dbReference>
<evidence type="ECO:0000256" key="11">
    <source>
        <dbReference type="SAM" id="Phobius"/>
    </source>
</evidence>
<dbReference type="InterPro" id="IPR003439">
    <property type="entry name" value="ABC_transporter-like_ATP-bd"/>
</dbReference>
<dbReference type="Gene3D" id="3.40.50.300">
    <property type="entry name" value="P-loop containing nucleotide triphosphate hydrolases"/>
    <property type="match status" value="1"/>
</dbReference>
<evidence type="ECO:0000256" key="4">
    <source>
        <dbReference type="ARBA" id="ARBA00022519"/>
    </source>
</evidence>
<name>A0A9D2A9P1_9MICC</name>
<protein>
    <submittedName>
        <fullName evidence="14">ABC transporter ATP-binding protein/permease</fullName>
    </submittedName>
</protein>
<evidence type="ECO:0000256" key="10">
    <source>
        <dbReference type="SAM" id="MobiDB-lite"/>
    </source>
</evidence>
<feature type="region of interest" description="Disordered" evidence="10">
    <location>
        <begin position="1"/>
        <end position="23"/>
    </location>
</feature>
<evidence type="ECO:0000313" key="14">
    <source>
        <dbReference type="EMBL" id="HIX01002.1"/>
    </source>
</evidence>
<dbReference type="InterPro" id="IPR027417">
    <property type="entry name" value="P-loop_NTPase"/>
</dbReference>
<dbReference type="EMBL" id="DXGD01000476">
    <property type="protein sequence ID" value="HIX01002.1"/>
    <property type="molecule type" value="Genomic_DNA"/>
</dbReference>
<evidence type="ECO:0000256" key="5">
    <source>
        <dbReference type="ARBA" id="ARBA00022692"/>
    </source>
</evidence>
<dbReference type="PANTHER" id="PTHR43394:SF1">
    <property type="entry name" value="ATP-BINDING CASSETTE SUB-FAMILY B MEMBER 10, MITOCHONDRIAL"/>
    <property type="match status" value="1"/>
</dbReference>
<dbReference type="PROSITE" id="PS50893">
    <property type="entry name" value="ABC_TRANSPORTER_2"/>
    <property type="match status" value="1"/>
</dbReference>
<sequence length="638" mass="65715">MSTDHVEVPAEDQGPSPHQAAEAPSLARLPLASGRAVRQAVGAQLHAHRLLTASAVILSALAAAAGLVAPWAIGILVDTVLDGGATSDVVVIALAVAAAGLLSALLTAVSSALVARIGQRVLARMRERVIDDALRLPSGRLEKAGRGDLLSRVGDDVAVVTGVVTGLLAPWAGAALTVGLTIAGLFALNPWLALAGLTAIPIYVFALRWYLPRAAPRYAAERAAFGDRAETLVSSLEGSPTVRAYGVQRRHTAAIEESSDRARSHSRGVLWFSSGWGSWLNIAELVGLASIITVGFFLVSADAATVGAVTAAALYFHRLFNPIGLIIFTFDDIQSALASLERIVGVSAAEPEARAAAVVEAAPAGHLSARGLTHHYGSRIAVQDVSFEVRPGERIALVGSSGAGKSTVAVLLAGLLKPTGGAVLLDGVTVDQHSGTYPRPVVLVTQEAHVFAGPLIEDVRLARTGASDAEVRAALSTVGALDWVERLPEGAHTVVGELGHALTTDQSAHLALARAVLADPAVLILDEATAEADSQHARRLDAAAEAALAGRTGVVVAHRLRQALMADRVLVMEDGAIVESGSHDELLAEDGVYARLWSAYGAGMDAAGAGRGAGAGGVTRRSPSDARPDHRPVAPGPR</sequence>
<comment type="subcellular location">
    <subcellularLocation>
        <location evidence="1">Cell membrane</location>
        <topology evidence="1">Multi-pass membrane protein</topology>
    </subcellularLocation>
</comment>
<dbReference type="SMART" id="SM00382">
    <property type="entry name" value="AAA"/>
    <property type="match status" value="1"/>
</dbReference>
<feature type="transmembrane region" description="Helical" evidence="11">
    <location>
        <begin position="55"/>
        <end position="77"/>
    </location>
</feature>
<dbReference type="PANTHER" id="PTHR43394">
    <property type="entry name" value="ATP-DEPENDENT PERMEASE MDL1, MITOCHONDRIAL"/>
    <property type="match status" value="1"/>
</dbReference>
<dbReference type="SUPFAM" id="SSF52540">
    <property type="entry name" value="P-loop containing nucleoside triphosphate hydrolases"/>
    <property type="match status" value="1"/>
</dbReference>
<evidence type="ECO:0000259" key="12">
    <source>
        <dbReference type="PROSITE" id="PS50893"/>
    </source>
</evidence>
<accession>A0A9D2A9P1</accession>
<comment type="caution">
    <text evidence="14">The sequence shown here is derived from an EMBL/GenBank/DDBJ whole genome shotgun (WGS) entry which is preliminary data.</text>
</comment>
<evidence type="ECO:0000313" key="15">
    <source>
        <dbReference type="Proteomes" id="UP000824151"/>
    </source>
</evidence>
<keyword evidence="5 11" id="KW-0812">Transmembrane</keyword>
<dbReference type="SUPFAM" id="SSF90123">
    <property type="entry name" value="ABC transporter transmembrane region"/>
    <property type="match status" value="1"/>
</dbReference>
<dbReference type="Pfam" id="PF00664">
    <property type="entry name" value="ABC_membrane"/>
    <property type="match status" value="1"/>
</dbReference>
<organism evidence="14 15">
    <name type="scientific">Candidatus Nesterenkonia stercoripullorum</name>
    <dbReference type="NCBI Taxonomy" id="2838701"/>
    <lineage>
        <taxon>Bacteria</taxon>
        <taxon>Bacillati</taxon>
        <taxon>Actinomycetota</taxon>
        <taxon>Actinomycetes</taxon>
        <taxon>Micrococcales</taxon>
        <taxon>Micrococcaceae</taxon>
        <taxon>Nesterenkonia</taxon>
    </lineage>
</organism>
<dbReference type="InterPro" id="IPR039421">
    <property type="entry name" value="Type_1_exporter"/>
</dbReference>
<feature type="transmembrane region" description="Helical" evidence="11">
    <location>
        <begin position="89"/>
        <end position="115"/>
    </location>
</feature>
<keyword evidence="3" id="KW-1003">Cell membrane</keyword>
<keyword evidence="8 11" id="KW-1133">Transmembrane helix</keyword>
<keyword evidence="7 14" id="KW-0067">ATP-binding</keyword>
<feature type="region of interest" description="Disordered" evidence="10">
    <location>
        <begin position="608"/>
        <end position="638"/>
    </location>
</feature>
<gene>
    <name evidence="14" type="ORF">H9871_12765</name>
</gene>
<proteinExistence type="predicted"/>
<feature type="domain" description="ABC transmembrane type-1" evidence="13">
    <location>
        <begin position="55"/>
        <end position="335"/>
    </location>
</feature>
<dbReference type="InterPro" id="IPR011527">
    <property type="entry name" value="ABC1_TM_dom"/>
</dbReference>
<reference evidence="14" key="1">
    <citation type="journal article" date="2021" name="PeerJ">
        <title>Extensive microbial diversity within the chicken gut microbiome revealed by metagenomics and culture.</title>
        <authorList>
            <person name="Gilroy R."/>
            <person name="Ravi A."/>
            <person name="Getino M."/>
            <person name="Pursley I."/>
            <person name="Horton D.L."/>
            <person name="Alikhan N.F."/>
            <person name="Baker D."/>
            <person name="Gharbi K."/>
            <person name="Hall N."/>
            <person name="Watson M."/>
            <person name="Adriaenssens E.M."/>
            <person name="Foster-Nyarko E."/>
            <person name="Jarju S."/>
            <person name="Secka A."/>
            <person name="Antonio M."/>
            <person name="Oren A."/>
            <person name="Chaudhuri R.R."/>
            <person name="La Ragione R."/>
            <person name="Hildebrand F."/>
            <person name="Pallen M.J."/>
        </authorList>
    </citation>
    <scope>NUCLEOTIDE SEQUENCE</scope>
    <source>
        <strain evidence="14">ChiHejej3B27-3195</strain>
    </source>
</reference>
<evidence type="ECO:0000256" key="2">
    <source>
        <dbReference type="ARBA" id="ARBA00022448"/>
    </source>
</evidence>
<dbReference type="InterPro" id="IPR036640">
    <property type="entry name" value="ABC1_TM_sf"/>
</dbReference>
<evidence type="ECO:0000256" key="9">
    <source>
        <dbReference type="ARBA" id="ARBA00023136"/>
    </source>
</evidence>
<keyword evidence="6" id="KW-0547">Nucleotide-binding</keyword>
<evidence type="ECO:0000256" key="3">
    <source>
        <dbReference type="ARBA" id="ARBA00022475"/>
    </source>
</evidence>